<dbReference type="CDD" id="cd02209">
    <property type="entry name" value="cupin_XRE_C"/>
    <property type="match status" value="1"/>
</dbReference>
<dbReference type="EMBL" id="CP014136">
    <property type="protein sequence ID" value="ATA19319.1"/>
    <property type="molecule type" value="Genomic_DNA"/>
</dbReference>
<dbReference type="Gene3D" id="1.10.260.40">
    <property type="entry name" value="lambda repressor-like DNA-binding domains"/>
    <property type="match status" value="1"/>
</dbReference>
<evidence type="ECO:0000256" key="1">
    <source>
        <dbReference type="ARBA" id="ARBA00023125"/>
    </source>
</evidence>
<dbReference type="SUPFAM" id="SSF51182">
    <property type="entry name" value="RmlC-like cupins"/>
    <property type="match status" value="1"/>
</dbReference>
<protein>
    <recommendedName>
        <fullName evidence="2">HTH cro/C1-type domain-containing protein</fullName>
    </recommendedName>
</protein>
<evidence type="ECO:0000259" key="2">
    <source>
        <dbReference type="PROSITE" id="PS50943"/>
    </source>
</evidence>
<evidence type="ECO:0000313" key="3">
    <source>
        <dbReference type="EMBL" id="ATA19319.1"/>
    </source>
</evidence>
<dbReference type="GO" id="GO:0005829">
    <property type="term" value="C:cytosol"/>
    <property type="evidence" value="ECO:0007669"/>
    <property type="project" value="TreeGrafter"/>
</dbReference>
<dbReference type="KEGG" id="gqu:AWC35_08205"/>
<name>A0A250AZF1_9GAMM</name>
<dbReference type="PROSITE" id="PS50943">
    <property type="entry name" value="HTH_CROC1"/>
    <property type="match status" value="1"/>
</dbReference>
<dbReference type="Pfam" id="PF01381">
    <property type="entry name" value="HTH_3"/>
    <property type="match status" value="1"/>
</dbReference>
<dbReference type="InterPro" id="IPR001387">
    <property type="entry name" value="Cro/C1-type_HTH"/>
</dbReference>
<dbReference type="Pfam" id="PF07883">
    <property type="entry name" value="Cupin_2"/>
    <property type="match status" value="1"/>
</dbReference>
<reference evidence="3 4" key="1">
    <citation type="submission" date="2016-01" db="EMBL/GenBank/DDBJ databases">
        <authorList>
            <person name="Oliw E.H."/>
        </authorList>
    </citation>
    <scope>NUCLEOTIDE SEQUENCE [LARGE SCALE GENOMIC DNA]</scope>
    <source>
        <strain evidence="3 4">FRB97</strain>
    </source>
</reference>
<dbReference type="InterPro" id="IPR050807">
    <property type="entry name" value="TransReg_Diox_bact_type"/>
</dbReference>
<gene>
    <name evidence="3" type="ORF">AWC35_08205</name>
</gene>
<keyword evidence="4" id="KW-1185">Reference proteome</keyword>
<dbReference type="SUPFAM" id="SSF47413">
    <property type="entry name" value="lambda repressor-like DNA-binding domains"/>
    <property type="match status" value="1"/>
</dbReference>
<organism evidence="3 4">
    <name type="scientific">Gibbsiella quercinecans</name>
    <dbReference type="NCBI Taxonomy" id="929813"/>
    <lineage>
        <taxon>Bacteria</taxon>
        <taxon>Pseudomonadati</taxon>
        <taxon>Pseudomonadota</taxon>
        <taxon>Gammaproteobacteria</taxon>
        <taxon>Enterobacterales</taxon>
        <taxon>Yersiniaceae</taxon>
        <taxon>Gibbsiella</taxon>
    </lineage>
</organism>
<dbReference type="GO" id="GO:0003677">
    <property type="term" value="F:DNA binding"/>
    <property type="evidence" value="ECO:0007669"/>
    <property type="project" value="UniProtKB-KW"/>
</dbReference>
<dbReference type="PANTHER" id="PTHR46797:SF2">
    <property type="entry name" value="TRANSCRIPTIONAL REGULATOR"/>
    <property type="match status" value="1"/>
</dbReference>
<dbReference type="GO" id="GO:0003700">
    <property type="term" value="F:DNA-binding transcription factor activity"/>
    <property type="evidence" value="ECO:0007669"/>
    <property type="project" value="TreeGrafter"/>
</dbReference>
<dbReference type="InterPro" id="IPR014710">
    <property type="entry name" value="RmlC-like_jellyroll"/>
</dbReference>
<evidence type="ECO:0000313" key="4">
    <source>
        <dbReference type="Proteomes" id="UP000217182"/>
    </source>
</evidence>
<feature type="domain" description="HTH cro/C1-type" evidence="2">
    <location>
        <begin position="1"/>
        <end position="46"/>
    </location>
</feature>
<proteinExistence type="predicted"/>
<sequence length="171" mass="18905">MTLASVAESAGISTALLSQIERGNATISIDKLVLLCKALEMPLSWLLDPVYNDASADEESRYILRKEAQRHISFSDNGIEKDMLTPDSMTQLQMMRIVLSPDGTTGEHPYNESEGTKCGLVLRGILGIEIDGNTFTVNAGDSFFFSAKSLIRFWAEGVETELFWVTNPAFY</sequence>
<keyword evidence="1" id="KW-0238">DNA-binding</keyword>
<dbReference type="SMART" id="SM00530">
    <property type="entry name" value="HTH_XRE"/>
    <property type="match status" value="1"/>
</dbReference>
<dbReference type="CDD" id="cd00093">
    <property type="entry name" value="HTH_XRE"/>
    <property type="match status" value="1"/>
</dbReference>
<dbReference type="Proteomes" id="UP000217182">
    <property type="component" value="Chromosome"/>
</dbReference>
<dbReference type="Gene3D" id="2.60.120.10">
    <property type="entry name" value="Jelly Rolls"/>
    <property type="match status" value="1"/>
</dbReference>
<dbReference type="InterPro" id="IPR013096">
    <property type="entry name" value="Cupin_2"/>
</dbReference>
<dbReference type="PANTHER" id="PTHR46797">
    <property type="entry name" value="HTH-TYPE TRANSCRIPTIONAL REGULATOR"/>
    <property type="match status" value="1"/>
</dbReference>
<dbReference type="InterPro" id="IPR011051">
    <property type="entry name" value="RmlC_Cupin_sf"/>
</dbReference>
<accession>A0A250AZF1</accession>
<dbReference type="InterPro" id="IPR010982">
    <property type="entry name" value="Lambda_DNA-bd_dom_sf"/>
</dbReference>
<dbReference type="AlphaFoldDB" id="A0A250AZF1"/>